<evidence type="ECO:0000313" key="4">
    <source>
        <dbReference type="WBParaSite" id="HPBE_0000424401-mRNA-1"/>
    </source>
</evidence>
<evidence type="ECO:0000313" key="2">
    <source>
        <dbReference type="EMBL" id="VDO60599.1"/>
    </source>
</evidence>
<dbReference type="SUPFAM" id="SSF81321">
    <property type="entry name" value="Family A G protein-coupled receptor-like"/>
    <property type="match status" value="1"/>
</dbReference>
<keyword evidence="1" id="KW-0472">Membrane</keyword>
<name>A0A183FDD8_HELPZ</name>
<evidence type="ECO:0000256" key="1">
    <source>
        <dbReference type="SAM" id="Phobius"/>
    </source>
</evidence>
<evidence type="ECO:0000313" key="3">
    <source>
        <dbReference type="Proteomes" id="UP000050761"/>
    </source>
</evidence>
<reference evidence="4" key="2">
    <citation type="submission" date="2019-09" db="UniProtKB">
        <authorList>
            <consortium name="WormBaseParasite"/>
        </authorList>
    </citation>
    <scope>IDENTIFICATION</scope>
</reference>
<dbReference type="EMBL" id="UZAH01025290">
    <property type="protein sequence ID" value="VDO60599.1"/>
    <property type="molecule type" value="Genomic_DNA"/>
</dbReference>
<dbReference type="Proteomes" id="UP000050761">
    <property type="component" value="Unassembled WGS sequence"/>
</dbReference>
<reference evidence="2 3" key="1">
    <citation type="submission" date="2018-11" db="EMBL/GenBank/DDBJ databases">
        <authorList>
            <consortium name="Pathogen Informatics"/>
        </authorList>
    </citation>
    <scope>NUCLEOTIDE SEQUENCE [LARGE SCALE GENOMIC DNA]</scope>
</reference>
<proteinExistence type="predicted"/>
<keyword evidence="3" id="KW-1185">Reference proteome</keyword>
<accession>A0A3P7X3C6</accession>
<keyword evidence="1" id="KW-0812">Transmembrane</keyword>
<dbReference type="WBParaSite" id="HPBE_0000424401-mRNA-1">
    <property type="protein sequence ID" value="HPBE_0000424401-mRNA-1"/>
    <property type="gene ID" value="HPBE_0000424401"/>
</dbReference>
<gene>
    <name evidence="2" type="ORF">HPBE_LOCUS4245</name>
</gene>
<dbReference type="OrthoDB" id="10011262at2759"/>
<feature type="transmembrane region" description="Helical" evidence="1">
    <location>
        <begin position="6"/>
        <end position="27"/>
    </location>
</feature>
<accession>A0A183FDD8</accession>
<organism evidence="3 4">
    <name type="scientific">Heligmosomoides polygyrus</name>
    <name type="common">Parasitic roundworm</name>
    <dbReference type="NCBI Taxonomy" id="6339"/>
    <lineage>
        <taxon>Eukaryota</taxon>
        <taxon>Metazoa</taxon>
        <taxon>Ecdysozoa</taxon>
        <taxon>Nematoda</taxon>
        <taxon>Chromadorea</taxon>
        <taxon>Rhabditida</taxon>
        <taxon>Rhabditina</taxon>
        <taxon>Rhabditomorpha</taxon>
        <taxon>Strongyloidea</taxon>
        <taxon>Heligmosomidae</taxon>
        <taxon>Heligmosomoides</taxon>
    </lineage>
</organism>
<dbReference type="AlphaFoldDB" id="A0A183FDD8"/>
<sequence>MASLFVDLSNFLIVLNCSSNFWVFIFWGKRFRRSCRHVLLSCDIGMSIYKLGRMNSDDIVTYCGQSSLTTMQNTTKIYGSDGKSRKFFKEQETDKPQLQISDYAVPHTSVASEKSPNKSISEDCRGTWEYENLSQVEETEQHTLIQ</sequence>
<protein>
    <submittedName>
        <fullName evidence="2 4">Uncharacterized protein</fullName>
    </submittedName>
</protein>
<keyword evidence="1" id="KW-1133">Transmembrane helix</keyword>